<dbReference type="GO" id="GO:0005524">
    <property type="term" value="F:ATP binding"/>
    <property type="evidence" value="ECO:0007669"/>
    <property type="project" value="UniProtKB-KW"/>
</dbReference>
<keyword evidence="6 12" id="KW-0418">Kinase</keyword>
<dbReference type="InterPro" id="IPR055558">
    <property type="entry name" value="DUF7134"/>
</dbReference>
<keyword evidence="9" id="KW-0175">Coiled coil</keyword>
<feature type="transmembrane region" description="Helical" evidence="10">
    <location>
        <begin position="21"/>
        <end position="45"/>
    </location>
</feature>
<dbReference type="InterPro" id="IPR011712">
    <property type="entry name" value="Sig_transdc_His_kin_sub3_dim/P"/>
</dbReference>
<feature type="transmembrane region" description="Helical" evidence="10">
    <location>
        <begin position="57"/>
        <end position="73"/>
    </location>
</feature>
<comment type="catalytic activity">
    <reaction evidence="1">
        <text>ATP + protein L-histidine = ADP + protein N-phospho-L-histidine.</text>
        <dbReference type="EC" id="2.7.13.3"/>
    </reaction>
</comment>
<evidence type="ECO:0000259" key="11">
    <source>
        <dbReference type="PROSITE" id="PS50109"/>
    </source>
</evidence>
<feature type="coiled-coil region" evidence="9">
    <location>
        <begin position="179"/>
        <end position="206"/>
    </location>
</feature>
<name>A0AAD1NWH8_9ACTN</name>
<dbReference type="InterPro" id="IPR003594">
    <property type="entry name" value="HATPase_dom"/>
</dbReference>
<reference evidence="12" key="1">
    <citation type="submission" date="2021-06" db="EMBL/GenBank/DDBJ databases">
        <title>Genome sequence of Cutibacterium modestum strain KB17-24694.</title>
        <authorList>
            <person name="Dekio I."/>
            <person name="Asahina A."/>
            <person name="Nishida M."/>
        </authorList>
    </citation>
    <scope>NUCLEOTIDE SEQUENCE</scope>
    <source>
        <strain evidence="12">KB17-24694</strain>
    </source>
</reference>
<sequence length="425" mass="46043">MSTAIAPTRRPPGRLRRGYRWLHTHPMVLDSVMALLVLVAAFASWGHDTSHDTAHRVWMALWVLIVCTSWIWARTKPEVTASVLVASHILQLAVHPYPSPQNALVPLILYQVSLKTGPLRRRFWLAMCLVGPVSAGVSWGFAPTTSESIGYETHLIRSSVITIACMACCLAAWFAGSAVRDRRQTMEALRQRAVDLERERDQSIRLATQEERAKIARDMHDIVAHSLSVIVVQADGGAYLAHHEEAGDVETRLAASGQALDTIATTARHALDETRCLVGVLRDNDSDPELTPTQGIDDIPGLVKEMKGALAITLTIEGGPECHEPLSQGAELACYRVVQEALTNVLKHGGPAATAHVTISHHPDDVTLEIVDDGCGAGVTGIERADGAGHGLVGMRERVSAWGGTLEVGSRPDHGFRILAVIPTY</sequence>
<keyword evidence="3" id="KW-0597">Phosphoprotein</keyword>
<gene>
    <name evidence="12" type="ORF">KB1_21550</name>
</gene>
<proteinExistence type="predicted"/>
<dbReference type="PROSITE" id="PS50109">
    <property type="entry name" value="HIS_KIN"/>
    <property type="match status" value="1"/>
</dbReference>
<dbReference type="Pfam" id="PF07730">
    <property type="entry name" value="HisKA_3"/>
    <property type="match status" value="1"/>
</dbReference>
<dbReference type="Pfam" id="PF23539">
    <property type="entry name" value="DUF7134"/>
    <property type="match status" value="1"/>
</dbReference>
<feature type="transmembrane region" description="Helical" evidence="10">
    <location>
        <begin position="123"/>
        <end position="142"/>
    </location>
</feature>
<keyword evidence="7" id="KW-0067">ATP-binding</keyword>
<dbReference type="Pfam" id="PF02518">
    <property type="entry name" value="HATPase_c"/>
    <property type="match status" value="1"/>
</dbReference>
<keyword evidence="4" id="KW-0808">Transferase</keyword>
<dbReference type="EC" id="2.7.13.3" evidence="2"/>
<dbReference type="GO" id="GO:0046983">
    <property type="term" value="F:protein dimerization activity"/>
    <property type="evidence" value="ECO:0007669"/>
    <property type="project" value="InterPro"/>
</dbReference>
<dbReference type="GO" id="GO:0000155">
    <property type="term" value="F:phosphorelay sensor kinase activity"/>
    <property type="evidence" value="ECO:0007669"/>
    <property type="project" value="InterPro"/>
</dbReference>
<evidence type="ECO:0000256" key="5">
    <source>
        <dbReference type="ARBA" id="ARBA00022741"/>
    </source>
</evidence>
<keyword evidence="10" id="KW-0472">Membrane</keyword>
<dbReference type="PANTHER" id="PTHR24421">
    <property type="entry name" value="NITRATE/NITRITE SENSOR PROTEIN NARX-RELATED"/>
    <property type="match status" value="1"/>
</dbReference>
<evidence type="ECO:0000256" key="8">
    <source>
        <dbReference type="ARBA" id="ARBA00023012"/>
    </source>
</evidence>
<dbReference type="Proteomes" id="UP000825072">
    <property type="component" value="Chromosome 1"/>
</dbReference>
<dbReference type="Gene3D" id="1.20.5.1930">
    <property type="match status" value="1"/>
</dbReference>
<dbReference type="GO" id="GO:0016020">
    <property type="term" value="C:membrane"/>
    <property type="evidence" value="ECO:0007669"/>
    <property type="project" value="InterPro"/>
</dbReference>
<evidence type="ECO:0000256" key="10">
    <source>
        <dbReference type="SAM" id="Phobius"/>
    </source>
</evidence>
<dbReference type="PANTHER" id="PTHR24421:SF10">
    <property type="entry name" value="NITRATE_NITRITE SENSOR PROTEIN NARQ"/>
    <property type="match status" value="1"/>
</dbReference>
<evidence type="ECO:0000313" key="12">
    <source>
        <dbReference type="EMBL" id="BCY26165.1"/>
    </source>
</evidence>
<protein>
    <recommendedName>
        <fullName evidence="2">histidine kinase</fullName>
        <ecNumber evidence="2">2.7.13.3</ecNumber>
    </recommendedName>
</protein>
<dbReference type="Gene3D" id="3.30.565.10">
    <property type="entry name" value="Histidine kinase-like ATPase, C-terminal domain"/>
    <property type="match status" value="1"/>
</dbReference>
<evidence type="ECO:0000256" key="1">
    <source>
        <dbReference type="ARBA" id="ARBA00000085"/>
    </source>
</evidence>
<evidence type="ECO:0000256" key="7">
    <source>
        <dbReference type="ARBA" id="ARBA00022840"/>
    </source>
</evidence>
<keyword evidence="8" id="KW-0902">Two-component regulatory system</keyword>
<dbReference type="SUPFAM" id="SSF55874">
    <property type="entry name" value="ATPase domain of HSP90 chaperone/DNA topoisomerase II/histidine kinase"/>
    <property type="match status" value="1"/>
</dbReference>
<dbReference type="InterPro" id="IPR050482">
    <property type="entry name" value="Sensor_HK_TwoCompSys"/>
</dbReference>
<keyword evidence="10" id="KW-1133">Transmembrane helix</keyword>
<evidence type="ECO:0000256" key="9">
    <source>
        <dbReference type="SAM" id="Coils"/>
    </source>
</evidence>
<evidence type="ECO:0000256" key="6">
    <source>
        <dbReference type="ARBA" id="ARBA00022777"/>
    </source>
</evidence>
<evidence type="ECO:0000313" key="13">
    <source>
        <dbReference type="Proteomes" id="UP000825072"/>
    </source>
</evidence>
<keyword evidence="5" id="KW-0547">Nucleotide-binding</keyword>
<evidence type="ECO:0000256" key="2">
    <source>
        <dbReference type="ARBA" id="ARBA00012438"/>
    </source>
</evidence>
<accession>A0AAD1NWH8</accession>
<feature type="transmembrane region" description="Helical" evidence="10">
    <location>
        <begin position="154"/>
        <end position="176"/>
    </location>
</feature>
<dbReference type="EMBL" id="AP024747">
    <property type="protein sequence ID" value="BCY26165.1"/>
    <property type="molecule type" value="Genomic_DNA"/>
</dbReference>
<evidence type="ECO:0000256" key="4">
    <source>
        <dbReference type="ARBA" id="ARBA00022679"/>
    </source>
</evidence>
<feature type="domain" description="Histidine kinase" evidence="11">
    <location>
        <begin position="336"/>
        <end position="425"/>
    </location>
</feature>
<dbReference type="InterPro" id="IPR036890">
    <property type="entry name" value="HATPase_C_sf"/>
</dbReference>
<organism evidence="12 13">
    <name type="scientific">Cutibacterium modestum</name>
    <dbReference type="NCBI Taxonomy" id="2559073"/>
    <lineage>
        <taxon>Bacteria</taxon>
        <taxon>Bacillati</taxon>
        <taxon>Actinomycetota</taxon>
        <taxon>Actinomycetes</taxon>
        <taxon>Propionibacteriales</taxon>
        <taxon>Propionibacteriaceae</taxon>
        <taxon>Cutibacterium</taxon>
    </lineage>
</organism>
<keyword evidence="10" id="KW-0812">Transmembrane</keyword>
<dbReference type="InterPro" id="IPR005467">
    <property type="entry name" value="His_kinase_dom"/>
</dbReference>
<evidence type="ECO:0000256" key="3">
    <source>
        <dbReference type="ARBA" id="ARBA00022553"/>
    </source>
</evidence>
<dbReference type="CDD" id="cd16917">
    <property type="entry name" value="HATPase_UhpB-NarQ-NarX-like"/>
    <property type="match status" value="1"/>
</dbReference>
<dbReference type="AlphaFoldDB" id="A0AAD1NWH8"/>